<evidence type="ECO:0000313" key="2">
    <source>
        <dbReference type="EMBL" id="QLK26355.1"/>
    </source>
</evidence>
<gene>
    <name evidence="2" type="ORF">HYG81_01670</name>
</gene>
<dbReference type="RefSeq" id="WP_180841528.1">
    <property type="nucleotide sequence ID" value="NZ_CP059154.1"/>
</dbReference>
<sequence>MMLPTHALIGLALALPVSVIAPEFADIALTAGLLGGILPDLDMYVGHRKTLHYPVYYSALALVAAPVAVLVPTAAMVAATFLLLGAAVHSVMDVFGGGLELRPWEATSSRAVYDHHRGRWLAPRRWIRYDGAPEDLLLSAVIAVPLLLALDGVLRAIVAAAVVVAVVYTAVRRLLPTIAEVVITGYLVRTLPDRLLAVLPARYGLERGK</sequence>
<feature type="transmembrane region" description="Helical" evidence="1">
    <location>
        <begin position="59"/>
        <end position="84"/>
    </location>
</feature>
<dbReference type="AlphaFoldDB" id="A0A7D6CPB8"/>
<keyword evidence="1" id="KW-1133">Transmembrane helix</keyword>
<protein>
    <submittedName>
        <fullName evidence="2">Metal-dependent hydrolase</fullName>
    </submittedName>
</protein>
<proteinExistence type="predicted"/>
<accession>A0A7D6CPB8</accession>
<dbReference type="GeneID" id="56141873"/>
<keyword evidence="2" id="KW-0378">Hydrolase</keyword>
<reference evidence="2 3" key="1">
    <citation type="submission" date="2020-07" db="EMBL/GenBank/DDBJ databases">
        <title>Natrinema (YPL30) sp. nov. and Haloterrigena xxxxxx (YPL8) sp. nov., isolated from a salt mine.</title>
        <authorList>
            <person name="Cui H."/>
        </authorList>
    </citation>
    <scope>NUCLEOTIDE SEQUENCE [LARGE SCALE GENOMIC DNA]</scope>
    <source>
        <strain evidence="2 3">YPL13</strain>
    </source>
</reference>
<dbReference type="OrthoDB" id="204671at2157"/>
<organism evidence="2 3">
    <name type="scientific">Natrinema zhouii</name>
    <dbReference type="NCBI Taxonomy" id="1710539"/>
    <lineage>
        <taxon>Archaea</taxon>
        <taxon>Methanobacteriati</taxon>
        <taxon>Methanobacteriota</taxon>
        <taxon>Stenosarchaea group</taxon>
        <taxon>Halobacteria</taxon>
        <taxon>Halobacteriales</taxon>
        <taxon>Natrialbaceae</taxon>
        <taxon>Natrinema</taxon>
    </lineage>
</organism>
<keyword evidence="1" id="KW-0472">Membrane</keyword>
<dbReference type="EMBL" id="CP059154">
    <property type="protein sequence ID" value="QLK26355.1"/>
    <property type="molecule type" value="Genomic_DNA"/>
</dbReference>
<name>A0A7D6CPB8_9EURY</name>
<feature type="transmembrane region" description="Helical" evidence="1">
    <location>
        <begin position="153"/>
        <end position="171"/>
    </location>
</feature>
<dbReference type="GO" id="GO:0016787">
    <property type="term" value="F:hydrolase activity"/>
    <property type="evidence" value="ECO:0007669"/>
    <property type="project" value="UniProtKB-KW"/>
</dbReference>
<evidence type="ECO:0000256" key="1">
    <source>
        <dbReference type="SAM" id="Phobius"/>
    </source>
</evidence>
<evidence type="ECO:0000313" key="3">
    <source>
        <dbReference type="Proteomes" id="UP000510869"/>
    </source>
</evidence>
<dbReference type="Proteomes" id="UP000510869">
    <property type="component" value="Chromosome"/>
</dbReference>
<dbReference type="KEGG" id="nay:HYG81_01670"/>
<keyword evidence="3" id="KW-1185">Reference proteome</keyword>
<keyword evidence="1" id="KW-0812">Transmembrane</keyword>